<organism evidence="1 2">
    <name type="scientific">Xylaria curta</name>
    <dbReference type="NCBI Taxonomy" id="42375"/>
    <lineage>
        <taxon>Eukaryota</taxon>
        <taxon>Fungi</taxon>
        <taxon>Dikarya</taxon>
        <taxon>Ascomycota</taxon>
        <taxon>Pezizomycotina</taxon>
        <taxon>Sordariomycetes</taxon>
        <taxon>Xylariomycetidae</taxon>
        <taxon>Xylariales</taxon>
        <taxon>Xylariaceae</taxon>
        <taxon>Xylaria</taxon>
    </lineage>
</organism>
<keyword evidence="2" id="KW-1185">Reference proteome</keyword>
<sequence>MVRLTTAVVSFALSASALSLPPQVDQPDERARKWVGWKNIKKAFIFGDSYTQTGFDYTQAQPSAANPFGNPTYPGWTSSNGPNWVGYNASTLLTYNLAYGGATVDASLVTPYMPTVKSLKDQVESQFIPGYTGTSSKTTWNGDDSIFAIWIGINDIGNSYWNGPDATDALNTKIFAVISRLVDKIYNAGGRNYVFINVPPLDRTPLIVPQGETAVSLSKADVASWNNKVLDLAKTLKAKNNTNVWVYDSNKSFGEVMDNPASHAESARLKNTTAFCTAYQNGTPAQDTLVASCGVPVNQYFWLNNLHPTSAIHEVVAKGVADLLQAGPNV</sequence>
<proteinExistence type="predicted"/>
<comment type="caution">
    <text evidence="1">The sequence shown here is derived from an EMBL/GenBank/DDBJ whole genome shotgun (WGS) entry which is preliminary data.</text>
</comment>
<gene>
    <name evidence="1" type="ORF">NUW58_g3281</name>
</gene>
<accession>A0ACC1PET8</accession>
<evidence type="ECO:0000313" key="2">
    <source>
        <dbReference type="Proteomes" id="UP001143856"/>
    </source>
</evidence>
<reference evidence="1" key="1">
    <citation type="submission" date="2022-10" db="EMBL/GenBank/DDBJ databases">
        <title>Genome Sequence of Xylaria curta.</title>
        <authorList>
            <person name="Buettner E."/>
        </authorList>
    </citation>
    <scope>NUCLEOTIDE SEQUENCE</scope>
    <source>
        <strain evidence="1">Babe10</strain>
    </source>
</reference>
<protein>
    <submittedName>
        <fullName evidence="1">Uncharacterized protein</fullName>
    </submittedName>
</protein>
<evidence type="ECO:0000313" key="1">
    <source>
        <dbReference type="EMBL" id="KAJ2989804.1"/>
    </source>
</evidence>
<dbReference type="Proteomes" id="UP001143856">
    <property type="component" value="Unassembled WGS sequence"/>
</dbReference>
<name>A0ACC1PET8_9PEZI</name>
<dbReference type="EMBL" id="JAPDGR010000489">
    <property type="protein sequence ID" value="KAJ2989804.1"/>
    <property type="molecule type" value="Genomic_DNA"/>
</dbReference>